<dbReference type="Proteomes" id="UP000019384">
    <property type="component" value="Unassembled WGS sequence"/>
</dbReference>
<comment type="similarity">
    <text evidence="1">Belongs to the EFG1/PHD1/stuA family.</text>
</comment>
<evidence type="ECO:0000256" key="4">
    <source>
        <dbReference type="ARBA" id="ARBA00023163"/>
    </source>
</evidence>
<evidence type="ECO:0000256" key="3">
    <source>
        <dbReference type="ARBA" id="ARBA00023125"/>
    </source>
</evidence>
<dbReference type="InterPro" id="IPR029790">
    <property type="entry name" value="EFG1/Phd1/StuA"/>
</dbReference>
<feature type="compositionally biased region" description="Low complexity" evidence="5">
    <location>
        <begin position="174"/>
        <end position="187"/>
    </location>
</feature>
<feature type="compositionally biased region" description="Polar residues" evidence="5">
    <location>
        <begin position="1"/>
        <end position="23"/>
    </location>
</feature>
<feature type="compositionally biased region" description="Low complexity" evidence="5">
    <location>
        <begin position="225"/>
        <end position="264"/>
    </location>
</feature>
<dbReference type="GO" id="GO:0043565">
    <property type="term" value="F:sequence-specific DNA binding"/>
    <property type="evidence" value="ECO:0007669"/>
    <property type="project" value="TreeGrafter"/>
</dbReference>
<evidence type="ECO:0000313" key="8">
    <source>
        <dbReference type="Proteomes" id="UP000019384"/>
    </source>
</evidence>
<dbReference type="PANTHER" id="PTHR47792">
    <property type="entry name" value="PROTEIN SOK2-RELATED"/>
    <property type="match status" value="1"/>
</dbReference>
<dbReference type="GO" id="GO:0003700">
    <property type="term" value="F:DNA-binding transcription factor activity"/>
    <property type="evidence" value="ECO:0007669"/>
    <property type="project" value="TreeGrafter"/>
</dbReference>
<evidence type="ECO:0000256" key="2">
    <source>
        <dbReference type="ARBA" id="ARBA00023015"/>
    </source>
</evidence>
<gene>
    <name evidence="7" type="ORF">KUCA_T00002137001</name>
</gene>
<dbReference type="InterPro" id="IPR018004">
    <property type="entry name" value="KilA/APSES_HTH"/>
</dbReference>
<dbReference type="HOGENOM" id="CLU_860711_0_0_1"/>
<keyword evidence="2" id="KW-0805">Transcription regulation</keyword>
<accession>W6MIZ7</accession>
<dbReference type="SUPFAM" id="SSF54616">
    <property type="entry name" value="DNA-binding domain of Mlu1-box binding protein MBP1"/>
    <property type="match status" value="1"/>
</dbReference>
<dbReference type="PROSITE" id="PS51299">
    <property type="entry name" value="HTH_APSES"/>
    <property type="match status" value="1"/>
</dbReference>
<dbReference type="PANTHER" id="PTHR47792:SF1">
    <property type="entry name" value="PROTEIN SOK2-RELATED"/>
    <property type="match status" value="1"/>
</dbReference>
<protein>
    <recommendedName>
        <fullName evidence="6">HTH APSES-type domain-containing protein</fullName>
    </recommendedName>
</protein>
<feature type="region of interest" description="Disordered" evidence="5">
    <location>
        <begin position="174"/>
        <end position="323"/>
    </location>
</feature>
<feature type="domain" description="HTH APSES-type" evidence="6">
    <location>
        <begin position="47"/>
        <end position="153"/>
    </location>
</feature>
<evidence type="ECO:0000259" key="6">
    <source>
        <dbReference type="PROSITE" id="PS51299"/>
    </source>
</evidence>
<dbReference type="AlphaFoldDB" id="W6MIZ7"/>
<feature type="region of interest" description="Disordered" evidence="5">
    <location>
        <begin position="1"/>
        <end position="46"/>
    </location>
</feature>
<evidence type="ECO:0000313" key="7">
    <source>
        <dbReference type="EMBL" id="CDK26166.1"/>
    </source>
</evidence>
<organism evidence="7 8">
    <name type="scientific">Kuraishia capsulata CBS 1993</name>
    <dbReference type="NCBI Taxonomy" id="1382522"/>
    <lineage>
        <taxon>Eukaryota</taxon>
        <taxon>Fungi</taxon>
        <taxon>Dikarya</taxon>
        <taxon>Ascomycota</taxon>
        <taxon>Saccharomycotina</taxon>
        <taxon>Pichiomycetes</taxon>
        <taxon>Pichiales</taxon>
        <taxon>Pichiaceae</taxon>
        <taxon>Kuraishia</taxon>
    </lineage>
</organism>
<dbReference type="GO" id="GO:0045944">
    <property type="term" value="P:positive regulation of transcription by RNA polymerase II"/>
    <property type="evidence" value="ECO:0007669"/>
    <property type="project" value="TreeGrafter"/>
</dbReference>
<feature type="compositionally biased region" description="Polar residues" evidence="5">
    <location>
        <begin position="188"/>
        <end position="200"/>
    </location>
</feature>
<sequence>MSQNNQAFYPNTSGGASYYSQEIPQPRQPFPVVGQDLPPPPDGSKPRISITFWEDENTLCYQVDARGIPVSRRQDTNFINGTKLLNVSQMTRGRRDGILKGEQVRYVVKIGAMNLKGVWIPFERAVELARAEGIFDELEPLFIHDIKSYYDRYYSKLDERQNPGAKAAALADQRRQQQLMQSQDGGQNAQPYSGSWSYTSQQQQQQHAHPSLAPSSQNYKPPLLQPYRASPQQPQPAATAGAPYYSYQYQPLPSQYPPQQSQSSGPGFVPPLYQKQTQPPYSGGYQPFSFQPLQQNPVQQLPPPQSTQQSHLQSQNQYHQGEN</sequence>
<dbReference type="InterPro" id="IPR003163">
    <property type="entry name" value="Tscrpt_reg_HTH_APSES-type"/>
</dbReference>
<dbReference type="GO" id="GO:0005634">
    <property type="term" value="C:nucleus"/>
    <property type="evidence" value="ECO:0007669"/>
    <property type="project" value="TreeGrafter"/>
</dbReference>
<proteinExistence type="inferred from homology"/>
<dbReference type="EMBL" id="HG793126">
    <property type="protein sequence ID" value="CDK26166.1"/>
    <property type="molecule type" value="Genomic_DNA"/>
</dbReference>
<dbReference type="InterPro" id="IPR036887">
    <property type="entry name" value="HTH_APSES_sf"/>
</dbReference>
<evidence type="ECO:0000256" key="5">
    <source>
        <dbReference type="SAM" id="MobiDB-lite"/>
    </source>
</evidence>
<dbReference type="Gene3D" id="3.10.260.10">
    <property type="entry name" value="Transcription regulator HTH, APSES-type DNA-binding domain"/>
    <property type="match status" value="1"/>
</dbReference>
<dbReference type="OrthoDB" id="5407653at2759"/>
<feature type="compositionally biased region" description="Low complexity" evidence="5">
    <location>
        <begin position="306"/>
        <end position="323"/>
    </location>
</feature>
<keyword evidence="4" id="KW-0804">Transcription</keyword>
<evidence type="ECO:0000256" key="1">
    <source>
        <dbReference type="ARBA" id="ARBA00007247"/>
    </source>
</evidence>
<reference evidence="7" key="2">
    <citation type="submission" date="2014-02" db="EMBL/GenBank/DDBJ databases">
        <title>Complete DNA sequence of /Kuraishia capsulata/ illustrates novel genomic features among budding yeasts (/Saccharomycotina/).</title>
        <authorList>
            <person name="Morales L."/>
            <person name="Noel B."/>
            <person name="Porcel B."/>
            <person name="Marcet-Houben M."/>
            <person name="Hullo M-F."/>
            <person name="Sacerdot C."/>
            <person name="Tekaia F."/>
            <person name="Leh-Louis V."/>
            <person name="Despons L."/>
            <person name="Khanna V."/>
            <person name="Aury J-M."/>
            <person name="Barbe V."/>
            <person name="Couloux A."/>
            <person name="Labadie K."/>
            <person name="Pelletier E."/>
            <person name="Souciet J-L."/>
            <person name="Boekhout T."/>
            <person name="Gabaldon T."/>
            <person name="Wincker P."/>
            <person name="Dujon B."/>
        </authorList>
    </citation>
    <scope>NUCLEOTIDE SEQUENCE</scope>
    <source>
        <strain evidence="7">CBS 1993</strain>
    </source>
</reference>
<dbReference type="STRING" id="1382522.W6MIZ7"/>
<dbReference type="GeneID" id="34519562"/>
<dbReference type="Pfam" id="PF04383">
    <property type="entry name" value="KilA-N"/>
    <property type="match status" value="1"/>
</dbReference>
<dbReference type="RefSeq" id="XP_022458174.1">
    <property type="nucleotide sequence ID" value="XM_022604388.1"/>
</dbReference>
<keyword evidence="8" id="KW-1185">Reference proteome</keyword>
<reference evidence="7" key="1">
    <citation type="submission" date="2013-12" db="EMBL/GenBank/DDBJ databases">
        <authorList>
            <person name="Genoscope - CEA"/>
        </authorList>
    </citation>
    <scope>NUCLEOTIDE SEQUENCE</scope>
    <source>
        <strain evidence="7">CBS 1993</strain>
    </source>
</reference>
<name>W6MIZ7_9ASCO</name>
<keyword evidence="3" id="KW-0238">DNA-binding</keyword>
<dbReference type="SMART" id="SM01252">
    <property type="entry name" value="KilA-N"/>
    <property type="match status" value="1"/>
</dbReference>